<dbReference type="Proteomes" id="UP000277094">
    <property type="component" value="Unassembled WGS sequence"/>
</dbReference>
<dbReference type="OrthoDB" id="1491115at2"/>
<dbReference type="EMBL" id="RJSG01000001">
    <property type="protein sequence ID" value="RNL81323.1"/>
    <property type="molecule type" value="Genomic_DNA"/>
</dbReference>
<organism evidence="1 2">
    <name type="scientific">Nocardioides marmorisolisilvae</name>
    <dbReference type="NCBI Taxonomy" id="1542737"/>
    <lineage>
        <taxon>Bacteria</taxon>
        <taxon>Bacillati</taxon>
        <taxon>Actinomycetota</taxon>
        <taxon>Actinomycetes</taxon>
        <taxon>Propionibacteriales</taxon>
        <taxon>Nocardioidaceae</taxon>
        <taxon>Nocardioides</taxon>
    </lineage>
</organism>
<dbReference type="Pfam" id="PF10009">
    <property type="entry name" value="DUF2252"/>
    <property type="match status" value="1"/>
</dbReference>
<dbReference type="PANTHER" id="PTHR39441:SF1">
    <property type="entry name" value="DUF2252 DOMAIN-CONTAINING PROTEIN"/>
    <property type="match status" value="1"/>
</dbReference>
<reference evidence="1 2" key="1">
    <citation type="submission" date="2018-11" db="EMBL/GenBank/DDBJ databases">
        <authorList>
            <person name="Li F."/>
        </authorList>
    </citation>
    <scope>NUCLEOTIDE SEQUENCE [LARGE SCALE GENOMIC DNA]</scope>
    <source>
        <strain evidence="1 2">KIS18-7</strain>
    </source>
</reference>
<protein>
    <submittedName>
        <fullName evidence="1">DUF2252 domain-containing protein</fullName>
    </submittedName>
</protein>
<dbReference type="RefSeq" id="WP_123232526.1">
    <property type="nucleotide sequence ID" value="NZ_RJSG01000001.1"/>
</dbReference>
<gene>
    <name evidence="1" type="ORF">EFL95_02930</name>
</gene>
<evidence type="ECO:0000313" key="1">
    <source>
        <dbReference type="EMBL" id="RNL81323.1"/>
    </source>
</evidence>
<name>A0A3N0E0Q5_9ACTN</name>
<evidence type="ECO:0000313" key="2">
    <source>
        <dbReference type="Proteomes" id="UP000277094"/>
    </source>
</evidence>
<comment type="caution">
    <text evidence="1">The sequence shown here is derived from an EMBL/GenBank/DDBJ whole genome shotgun (WGS) entry which is preliminary data.</text>
</comment>
<sequence length="355" mass="38963">MADPHELTHAFEDWLAARIPLERAELRRKHEEMRAHEYRFLRGGYHLWLARFGEELPELLTGTPVPVVGDLHVENFGTWRDRDQVRRWGVNDFDELSRGPVALDLVRLATSAVLAPHLALDENEVCAELLAAWSAAEPRACIDLAEEGAGHLRALVPEFADAARFYADLAAGPPEQLPDAVRAAAAEVAERGWAPTWHQHTAGTGSLGHRRVVGVGPAADGTPHAREAKQLGPGTAPWAAETWSDLTWPESDPGLYDEVRDAIRGPAAAARVLDWHVRDLAPDVVRIEVTGLGRHDSARLLRAMARATADVHGSGGVFASCLRDVARLGERRFQDAVSAMVARTKADFTAYRKKN</sequence>
<accession>A0A3N0E0Q5</accession>
<dbReference type="InterPro" id="IPR011009">
    <property type="entry name" value="Kinase-like_dom_sf"/>
</dbReference>
<proteinExistence type="predicted"/>
<dbReference type="PANTHER" id="PTHR39441">
    <property type="entry name" value="DUF2252 DOMAIN-CONTAINING PROTEIN"/>
    <property type="match status" value="1"/>
</dbReference>
<dbReference type="InterPro" id="IPR018721">
    <property type="entry name" value="DUF2252"/>
</dbReference>
<dbReference type="AlphaFoldDB" id="A0A3N0E0Q5"/>
<keyword evidence="2" id="KW-1185">Reference proteome</keyword>
<dbReference type="SUPFAM" id="SSF56112">
    <property type="entry name" value="Protein kinase-like (PK-like)"/>
    <property type="match status" value="1"/>
</dbReference>